<dbReference type="InterPro" id="IPR036188">
    <property type="entry name" value="FAD/NAD-bd_sf"/>
</dbReference>
<dbReference type="InterPro" id="IPR002938">
    <property type="entry name" value="FAD-bd"/>
</dbReference>
<dbReference type="PANTHER" id="PTHR47356">
    <property type="entry name" value="FAD-DEPENDENT MONOOXYGENASE ASQG-RELATED"/>
    <property type="match status" value="1"/>
</dbReference>
<name>A0ABR1SBT2_9PEZI</name>
<evidence type="ECO:0000259" key="7">
    <source>
        <dbReference type="Pfam" id="PF01494"/>
    </source>
</evidence>
<dbReference type="Gene3D" id="3.50.50.60">
    <property type="entry name" value="FAD/NAD(P)-binding domain"/>
    <property type="match status" value="1"/>
</dbReference>
<gene>
    <name evidence="8" type="ORF">PG991_006358</name>
</gene>
<evidence type="ECO:0000256" key="5">
    <source>
        <dbReference type="ARBA" id="ARBA00022827"/>
    </source>
</evidence>
<evidence type="ECO:0000256" key="3">
    <source>
        <dbReference type="ARBA" id="ARBA00007992"/>
    </source>
</evidence>
<accession>A0ABR1SBT2</accession>
<dbReference type="PRINTS" id="PR00420">
    <property type="entry name" value="RNGMNOXGNASE"/>
</dbReference>
<dbReference type="EMBL" id="JAQQWI010000007">
    <property type="protein sequence ID" value="KAK8029302.1"/>
    <property type="molecule type" value="Genomic_DNA"/>
</dbReference>
<evidence type="ECO:0000313" key="8">
    <source>
        <dbReference type="EMBL" id="KAK8029302.1"/>
    </source>
</evidence>
<reference evidence="8 9" key="1">
    <citation type="submission" date="2023-01" db="EMBL/GenBank/DDBJ databases">
        <title>Analysis of 21 Apiospora genomes using comparative genomics revels a genus with tremendous synthesis potential of carbohydrate active enzymes and secondary metabolites.</title>
        <authorList>
            <person name="Sorensen T."/>
        </authorList>
    </citation>
    <scope>NUCLEOTIDE SEQUENCE [LARGE SCALE GENOMIC DNA]</scope>
    <source>
        <strain evidence="8 9">CBS 20057</strain>
    </source>
</reference>
<comment type="cofactor">
    <cofactor evidence="1">
        <name>FAD</name>
        <dbReference type="ChEBI" id="CHEBI:57692"/>
    </cofactor>
</comment>
<dbReference type="PANTHER" id="PTHR47356:SF2">
    <property type="entry name" value="FAD-BINDING DOMAIN-CONTAINING PROTEIN-RELATED"/>
    <property type="match status" value="1"/>
</dbReference>
<dbReference type="InterPro" id="IPR050562">
    <property type="entry name" value="FAD_mOase_fung"/>
</dbReference>
<keyword evidence="6" id="KW-0560">Oxidoreductase</keyword>
<organism evidence="8 9">
    <name type="scientific">Apiospora marii</name>
    <dbReference type="NCBI Taxonomy" id="335849"/>
    <lineage>
        <taxon>Eukaryota</taxon>
        <taxon>Fungi</taxon>
        <taxon>Dikarya</taxon>
        <taxon>Ascomycota</taxon>
        <taxon>Pezizomycotina</taxon>
        <taxon>Sordariomycetes</taxon>
        <taxon>Xylariomycetidae</taxon>
        <taxon>Amphisphaeriales</taxon>
        <taxon>Apiosporaceae</taxon>
        <taxon>Apiospora</taxon>
    </lineage>
</organism>
<keyword evidence="9" id="KW-1185">Reference proteome</keyword>
<evidence type="ECO:0000256" key="6">
    <source>
        <dbReference type="ARBA" id="ARBA00023002"/>
    </source>
</evidence>
<dbReference type="Proteomes" id="UP001396898">
    <property type="component" value="Unassembled WGS sequence"/>
</dbReference>
<keyword evidence="5" id="KW-0274">FAD</keyword>
<evidence type="ECO:0000256" key="2">
    <source>
        <dbReference type="ARBA" id="ARBA00005179"/>
    </source>
</evidence>
<comment type="pathway">
    <text evidence="2">Secondary metabolite biosynthesis.</text>
</comment>
<dbReference type="SUPFAM" id="SSF51905">
    <property type="entry name" value="FAD/NAD(P)-binding domain"/>
    <property type="match status" value="1"/>
</dbReference>
<evidence type="ECO:0000256" key="4">
    <source>
        <dbReference type="ARBA" id="ARBA00022630"/>
    </source>
</evidence>
<proteinExistence type="inferred from homology"/>
<sequence>MSVPSSDFKVIIAGGSVAGLTLANALEKAGVDYVLLEKRDIAPELGFALLILPCTTVVHDQLGVSKRYLPPAIPFSTRDHFDERGGVVSRSNEGTLIGEKKGGSGLVKSQVLLGLETCANEEVMVAFHRGRRPLIMIERSRYLCALRDSISDQSKLRAREGIVGYEEGPDGVTVTTDKGNRIQGSILVGADGVHSSIRSMLYPKIDTTKQFETTFRVLIGTSFNHDVDNKEKLLMKEGSTNHTISPGVGGLACASIPGKIFWAMYIPLEKKPLPESGRRSYSESDIEEAIAECWDVHCCAESTFGDLYRSRTATIMVPLEEGVVDLPWSSPGGRVALVGDAVHKTTATLGLGGNAAVDGVCYLTNELIPLLRRTITGQEGSRQPTSAELQQVMKAYERQQRPRAAYAMKASYYATRFETLHSWWAWAVKWVYGLLPVGFKVRVFSDFNGSAPVFDWLPHPDAPEGKKEQ</sequence>
<comment type="caution">
    <text evidence="8">The sequence shown here is derived from an EMBL/GenBank/DDBJ whole genome shotgun (WGS) entry which is preliminary data.</text>
</comment>
<keyword evidence="4" id="KW-0285">Flavoprotein</keyword>
<evidence type="ECO:0000313" key="9">
    <source>
        <dbReference type="Proteomes" id="UP001396898"/>
    </source>
</evidence>
<comment type="similarity">
    <text evidence="3">Belongs to the paxM FAD-dependent monooxygenase family.</text>
</comment>
<feature type="domain" description="FAD-binding" evidence="7">
    <location>
        <begin position="8"/>
        <end position="372"/>
    </location>
</feature>
<dbReference type="Pfam" id="PF01494">
    <property type="entry name" value="FAD_binding_3"/>
    <property type="match status" value="1"/>
</dbReference>
<protein>
    <recommendedName>
        <fullName evidence="7">FAD-binding domain-containing protein</fullName>
    </recommendedName>
</protein>
<evidence type="ECO:0000256" key="1">
    <source>
        <dbReference type="ARBA" id="ARBA00001974"/>
    </source>
</evidence>